<name>A0A0F9NID2_9ZZZZ</name>
<accession>A0A0F9NID2</accession>
<dbReference type="EMBL" id="LAZR01006941">
    <property type="protein sequence ID" value="KKM88570.1"/>
    <property type="molecule type" value="Genomic_DNA"/>
</dbReference>
<dbReference type="AlphaFoldDB" id="A0A0F9NID2"/>
<reference evidence="1" key="1">
    <citation type="journal article" date="2015" name="Nature">
        <title>Complex archaea that bridge the gap between prokaryotes and eukaryotes.</title>
        <authorList>
            <person name="Spang A."/>
            <person name="Saw J.H."/>
            <person name="Jorgensen S.L."/>
            <person name="Zaremba-Niedzwiedzka K."/>
            <person name="Martijn J."/>
            <person name="Lind A.E."/>
            <person name="van Eijk R."/>
            <person name="Schleper C."/>
            <person name="Guy L."/>
            <person name="Ettema T.J."/>
        </authorList>
    </citation>
    <scope>NUCLEOTIDE SEQUENCE</scope>
</reference>
<proteinExistence type="predicted"/>
<sequence>MSQSVIDVNDMIPISGHVKGRENIKREILAGVINAVFEGTQKGFMLYQRNIALETGAFRGVTRESIGAVVGKSVFGKSKIVIPWEAIESMITSSLDYSKYHIRGHPQQAFFGQYKNPTTPGTEPLNPKQLMALMRENVRKEIKGALTKRGLNVR</sequence>
<gene>
    <name evidence="1" type="ORF">LCGC14_1257430</name>
</gene>
<organism evidence="1">
    <name type="scientific">marine sediment metagenome</name>
    <dbReference type="NCBI Taxonomy" id="412755"/>
    <lineage>
        <taxon>unclassified sequences</taxon>
        <taxon>metagenomes</taxon>
        <taxon>ecological metagenomes</taxon>
    </lineage>
</organism>
<protein>
    <submittedName>
        <fullName evidence="1">Uncharacterized protein</fullName>
    </submittedName>
</protein>
<comment type="caution">
    <text evidence="1">The sequence shown here is derived from an EMBL/GenBank/DDBJ whole genome shotgun (WGS) entry which is preliminary data.</text>
</comment>
<evidence type="ECO:0000313" key="1">
    <source>
        <dbReference type="EMBL" id="KKM88570.1"/>
    </source>
</evidence>